<dbReference type="InterPro" id="IPR051694">
    <property type="entry name" value="Immunoregulatory_rcpt-like"/>
</dbReference>
<evidence type="ECO:0000256" key="5">
    <source>
        <dbReference type="SAM" id="MobiDB-lite"/>
    </source>
</evidence>
<dbReference type="PANTHER" id="PTHR15549:SF26">
    <property type="entry name" value="AXIAL BUDDING PATTERN PROTEIN 2-RELATED"/>
    <property type="match status" value="1"/>
</dbReference>
<proteinExistence type="predicted"/>
<organism evidence="8 9">
    <name type="scientific">Apiospora kogelbergensis</name>
    <dbReference type="NCBI Taxonomy" id="1337665"/>
    <lineage>
        <taxon>Eukaryota</taxon>
        <taxon>Fungi</taxon>
        <taxon>Dikarya</taxon>
        <taxon>Ascomycota</taxon>
        <taxon>Pezizomycotina</taxon>
        <taxon>Sordariomycetes</taxon>
        <taxon>Xylariomycetidae</taxon>
        <taxon>Amphisphaeriales</taxon>
        <taxon>Apiosporaceae</taxon>
        <taxon>Apiospora</taxon>
    </lineage>
</organism>
<keyword evidence="3 6" id="KW-1133">Transmembrane helix</keyword>
<comment type="subcellular location">
    <subcellularLocation>
        <location evidence="1">Membrane</location>
        <topology evidence="1">Single-pass membrane protein</topology>
    </subcellularLocation>
</comment>
<feature type="transmembrane region" description="Helical" evidence="6">
    <location>
        <begin position="171"/>
        <end position="195"/>
    </location>
</feature>
<sequence>MPRIPSVLLLLGAVAHVVESANVCTYEGGWSLRIAASTCPLNAPINCGPGIQLRCCPEGLTCAGEGDFGGCPDPTWTLWGGNGTLKDGGWCCQPGNNGFYRGKMEAVGCTAAGIRNLPTGYSFASTVATTPCVSPTSSATSTATDSASQTPTSVGATEPDNNSSPSLSGGAIAGIVVGAMCGVALVAGIFGLACYRKKRARNNASPPAEMEQPPPPQQLDGSDYHSAYHEQADKSPPQAYGTQDNASELGGVERNELPNNNPTRHEMGNGRVQGAYHEME</sequence>
<evidence type="ECO:0000256" key="1">
    <source>
        <dbReference type="ARBA" id="ARBA00004167"/>
    </source>
</evidence>
<dbReference type="PANTHER" id="PTHR15549">
    <property type="entry name" value="PAIRED IMMUNOGLOBULIN-LIKE TYPE 2 RECEPTOR"/>
    <property type="match status" value="1"/>
</dbReference>
<evidence type="ECO:0000256" key="3">
    <source>
        <dbReference type="ARBA" id="ARBA00022989"/>
    </source>
</evidence>
<dbReference type="GO" id="GO:0071944">
    <property type="term" value="C:cell periphery"/>
    <property type="evidence" value="ECO:0007669"/>
    <property type="project" value="UniProtKB-ARBA"/>
</dbReference>
<protein>
    <submittedName>
        <fullName evidence="8">Uncharacterized protein</fullName>
    </submittedName>
</protein>
<evidence type="ECO:0000256" key="4">
    <source>
        <dbReference type="ARBA" id="ARBA00023136"/>
    </source>
</evidence>
<gene>
    <name evidence="8" type="ORF">PG999_012434</name>
</gene>
<keyword evidence="4 6" id="KW-0472">Membrane</keyword>
<keyword evidence="9" id="KW-1185">Reference proteome</keyword>
<evidence type="ECO:0000256" key="2">
    <source>
        <dbReference type="ARBA" id="ARBA00022692"/>
    </source>
</evidence>
<feature type="chain" id="PRO_5043474751" evidence="7">
    <location>
        <begin position="21"/>
        <end position="280"/>
    </location>
</feature>
<dbReference type="GO" id="GO:0016020">
    <property type="term" value="C:membrane"/>
    <property type="evidence" value="ECO:0007669"/>
    <property type="project" value="UniProtKB-SubCell"/>
</dbReference>
<evidence type="ECO:0000256" key="6">
    <source>
        <dbReference type="SAM" id="Phobius"/>
    </source>
</evidence>
<feature type="region of interest" description="Disordered" evidence="5">
    <location>
        <begin position="204"/>
        <end position="280"/>
    </location>
</feature>
<evidence type="ECO:0000313" key="9">
    <source>
        <dbReference type="Proteomes" id="UP001392437"/>
    </source>
</evidence>
<feature type="compositionally biased region" description="Basic and acidic residues" evidence="5">
    <location>
        <begin position="222"/>
        <end position="233"/>
    </location>
</feature>
<dbReference type="AlphaFoldDB" id="A0AAW0Q6X7"/>
<feature type="compositionally biased region" description="Low complexity" evidence="5">
    <location>
        <begin position="134"/>
        <end position="153"/>
    </location>
</feature>
<dbReference type="Proteomes" id="UP001392437">
    <property type="component" value="Unassembled WGS sequence"/>
</dbReference>
<evidence type="ECO:0000313" key="8">
    <source>
        <dbReference type="EMBL" id="KAK8096490.1"/>
    </source>
</evidence>
<feature type="region of interest" description="Disordered" evidence="5">
    <location>
        <begin position="134"/>
        <end position="165"/>
    </location>
</feature>
<evidence type="ECO:0000256" key="7">
    <source>
        <dbReference type="SAM" id="SignalP"/>
    </source>
</evidence>
<keyword evidence="7" id="KW-0732">Signal</keyword>
<keyword evidence="2 6" id="KW-0812">Transmembrane</keyword>
<comment type="caution">
    <text evidence="8">The sequence shown here is derived from an EMBL/GenBank/DDBJ whole genome shotgun (WGS) entry which is preliminary data.</text>
</comment>
<reference evidence="8 9" key="1">
    <citation type="submission" date="2023-01" db="EMBL/GenBank/DDBJ databases">
        <title>Analysis of 21 Apiospora genomes using comparative genomics revels a genus with tremendous synthesis potential of carbohydrate active enzymes and secondary metabolites.</title>
        <authorList>
            <person name="Sorensen T."/>
        </authorList>
    </citation>
    <scope>NUCLEOTIDE SEQUENCE [LARGE SCALE GENOMIC DNA]</scope>
    <source>
        <strain evidence="8 9">CBS 117206</strain>
    </source>
</reference>
<accession>A0AAW0Q6X7</accession>
<dbReference type="CDD" id="cd12841">
    <property type="entry name" value="TM_EphA1"/>
    <property type="match status" value="1"/>
</dbReference>
<feature type="signal peptide" evidence="7">
    <location>
        <begin position="1"/>
        <end position="20"/>
    </location>
</feature>
<dbReference type="EMBL" id="JAQQWP010000010">
    <property type="protein sequence ID" value="KAK8096490.1"/>
    <property type="molecule type" value="Genomic_DNA"/>
</dbReference>
<name>A0AAW0Q6X7_9PEZI</name>